<comment type="caution">
    <text evidence="1">The sequence shown here is derived from an EMBL/GenBank/DDBJ whole genome shotgun (WGS) entry which is preliminary data.</text>
</comment>
<evidence type="ECO:0000313" key="1">
    <source>
        <dbReference type="EMBL" id="KAK3804229.1"/>
    </source>
</evidence>
<organism evidence="1 2">
    <name type="scientific">Elysia crispata</name>
    <name type="common">lettuce slug</name>
    <dbReference type="NCBI Taxonomy" id="231223"/>
    <lineage>
        <taxon>Eukaryota</taxon>
        <taxon>Metazoa</taxon>
        <taxon>Spiralia</taxon>
        <taxon>Lophotrochozoa</taxon>
        <taxon>Mollusca</taxon>
        <taxon>Gastropoda</taxon>
        <taxon>Heterobranchia</taxon>
        <taxon>Euthyneura</taxon>
        <taxon>Panpulmonata</taxon>
        <taxon>Sacoglossa</taxon>
        <taxon>Placobranchoidea</taxon>
        <taxon>Plakobranchidae</taxon>
        <taxon>Elysia</taxon>
    </lineage>
</organism>
<name>A0AAE1BE14_9GAST</name>
<gene>
    <name evidence="1" type="ORF">RRG08_040736</name>
</gene>
<proteinExistence type="predicted"/>
<dbReference type="AlphaFoldDB" id="A0AAE1BE14"/>
<accession>A0AAE1BE14</accession>
<sequence>MLALLCIGDSRCFDNPQRVVLRIFSKDLLKTNALCSARRVSMVLMLRPDFRAVDTLRISLRCSYSSLADITPAVGGEALLLWAAVPMGPHIYWGTQTLLNVTRAHELRASD</sequence>
<dbReference type="Proteomes" id="UP001283361">
    <property type="component" value="Unassembled WGS sequence"/>
</dbReference>
<protein>
    <submittedName>
        <fullName evidence="1">Uncharacterized protein</fullName>
    </submittedName>
</protein>
<dbReference type="EMBL" id="JAWDGP010000029">
    <property type="protein sequence ID" value="KAK3804229.1"/>
    <property type="molecule type" value="Genomic_DNA"/>
</dbReference>
<reference evidence="1" key="1">
    <citation type="journal article" date="2023" name="G3 (Bethesda)">
        <title>A reference genome for the long-term kleptoplast-retaining sea slug Elysia crispata morphotype clarki.</title>
        <authorList>
            <person name="Eastman K.E."/>
            <person name="Pendleton A.L."/>
            <person name="Shaikh M.A."/>
            <person name="Suttiyut T."/>
            <person name="Ogas R."/>
            <person name="Tomko P."/>
            <person name="Gavelis G."/>
            <person name="Widhalm J.R."/>
            <person name="Wisecaver J.H."/>
        </authorList>
    </citation>
    <scope>NUCLEOTIDE SEQUENCE</scope>
    <source>
        <strain evidence="1">ECLA1</strain>
    </source>
</reference>
<evidence type="ECO:0000313" key="2">
    <source>
        <dbReference type="Proteomes" id="UP001283361"/>
    </source>
</evidence>
<keyword evidence="2" id="KW-1185">Reference proteome</keyword>